<evidence type="ECO:0000256" key="1">
    <source>
        <dbReference type="ARBA" id="ARBA00004141"/>
    </source>
</evidence>
<dbReference type="RefSeq" id="WP_124542953.1">
    <property type="nucleotide sequence ID" value="NZ_QUSW01000008.1"/>
</dbReference>
<feature type="transmembrane region" description="Helical" evidence="7">
    <location>
        <begin position="88"/>
        <end position="109"/>
    </location>
</feature>
<dbReference type="PANTHER" id="PTHR30576">
    <property type="entry name" value="COLANIC BIOSYNTHESIS UDP-GLUCOSE LIPID CARRIER TRANSFERASE"/>
    <property type="match status" value="1"/>
</dbReference>
<dbReference type="NCBIfam" id="TIGR03023">
    <property type="entry name" value="WcaJ_sugtrans"/>
    <property type="match status" value="1"/>
</dbReference>
<dbReference type="InterPro" id="IPR017473">
    <property type="entry name" value="Undecaprenyl-P_gluc_Ptfrase"/>
</dbReference>
<dbReference type="GO" id="GO:0009242">
    <property type="term" value="P:colanic acid biosynthetic process"/>
    <property type="evidence" value="ECO:0007669"/>
    <property type="project" value="TreeGrafter"/>
</dbReference>
<name>A0A3N7HJ86_9BURK</name>
<evidence type="ECO:0000256" key="5">
    <source>
        <dbReference type="ARBA" id="ARBA00022989"/>
    </source>
</evidence>
<feature type="transmembrane region" description="Helical" evidence="7">
    <location>
        <begin position="248"/>
        <end position="271"/>
    </location>
</feature>
<dbReference type="InterPro" id="IPR017475">
    <property type="entry name" value="EPS_sugar_tfrase"/>
</dbReference>
<keyword evidence="6 7" id="KW-0472">Membrane</keyword>
<reference evidence="9 10" key="1">
    <citation type="submission" date="2018-08" db="EMBL/GenBank/DDBJ databases">
        <authorList>
            <person name="Khan S.A."/>
            <person name="Jeon C.O."/>
            <person name="Chun B.H."/>
            <person name="Jeong S.E."/>
        </authorList>
    </citation>
    <scope>NUCLEOTIDE SEQUENCE [LARGE SCALE GENOMIC DNA]</scope>
    <source>
        <strain evidence="9 10">S-16</strain>
    </source>
</reference>
<dbReference type="OrthoDB" id="9808602at2"/>
<gene>
    <name evidence="9" type="ORF">DZC73_24170</name>
</gene>
<keyword evidence="3 9" id="KW-0808">Transferase</keyword>
<dbReference type="EC" id="2.7.8.31" evidence="9"/>
<evidence type="ECO:0000256" key="6">
    <source>
        <dbReference type="ARBA" id="ARBA00023136"/>
    </source>
</evidence>
<evidence type="ECO:0000256" key="4">
    <source>
        <dbReference type="ARBA" id="ARBA00022692"/>
    </source>
</evidence>
<feature type="transmembrane region" description="Helical" evidence="7">
    <location>
        <begin position="291"/>
        <end position="312"/>
    </location>
</feature>
<dbReference type="GO" id="GO:0089702">
    <property type="term" value="F:undecaprenyl-phosphate glucose phosphotransferase activity"/>
    <property type="evidence" value="ECO:0007669"/>
    <property type="project" value="UniProtKB-EC"/>
</dbReference>
<dbReference type="GO" id="GO:0016020">
    <property type="term" value="C:membrane"/>
    <property type="evidence" value="ECO:0007669"/>
    <property type="project" value="UniProtKB-SubCell"/>
</dbReference>
<feature type="domain" description="Bacterial sugar transferase" evidence="8">
    <location>
        <begin position="286"/>
        <end position="471"/>
    </location>
</feature>
<comment type="caution">
    <text evidence="9">The sequence shown here is derived from an EMBL/GenBank/DDBJ whole genome shotgun (WGS) entry which is preliminary data.</text>
</comment>
<evidence type="ECO:0000259" key="8">
    <source>
        <dbReference type="Pfam" id="PF02397"/>
    </source>
</evidence>
<sequence>MEQSELQRRHGHRRGWVHSHGATLVDLLRIVDAAWILAGLWITEQWVGVSWHDRHLTIGLLAVGFFTAAAGQWTLYRSWRVSPLRTELERAVSCWAVSMLLLAAVLYFFDPAPDVPRSLLPLWGFTVMVLMLGTRVVSRLVLRTLRRNGRNFRTAAIVGANETGHSIAGLMRRSTWMGMVVAGIYDDRAPQASRTHPEMKLDGGIDVLIQRVERGEIDVVYIVLPLRAELRIQQVVDRLRDSMVQILFVPDFSAFGLLHASWEVLGGMPMVSLMDTPHRGFEGASKRLFDIVMSSLILTLIAVPLLCIAVAIKTTSRGPVIFRQRRYGLDGKEFEIYKFRSMTTVEDGKNEFKQATKNDVRITPLGAFLRRTSLDELPQIINVLQGRMSLVGPRPHPVALNETQRKLIDNYMLRHKVRPGITGWAQVNGFRGETDTPEKMLNRIRCDLEYINYWSLKLDIKILWMTIFKVLDDPNAY</sequence>
<dbReference type="Proteomes" id="UP000267464">
    <property type="component" value="Unassembled WGS sequence"/>
</dbReference>
<evidence type="ECO:0000256" key="3">
    <source>
        <dbReference type="ARBA" id="ARBA00022679"/>
    </source>
</evidence>
<comment type="similarity">
    <text evidence="2">Belongs to the bacterial sugar transferase family.</text>
</comment>
<keyword evidence="10" id="KW-1185">Reference proteome</keyword>
<dbReference type="Pfam" id="PF02397">
    <property type="entry name" value="Bac_transf"/>
    <property type="match status" value="1"/>
</dbReference>
<dbReference type="AlphaFoldDB" id="A0A3N7HJ86"/>
<keyword evidence="5 7" id="KW-1133">Transmembrane helix</keyword>
<feature type="transmembrane region" description="Helical" evidence="7">
    <location>
        <begin position="21"/>
        <end position="43"/>
    </location>
</feature>
<evidence type="ECO:0000313" key="10">
    <source>
        <dbReference type="Proteomes" id="UP000267464"/>
    </source>
</evidence>
<protein>
    <submittedName>
        <fullName evidence="9">Undecaprenyl-phosphate glucose phosphotransferase</fullName>
        <ecNumber evidence="9">2.7.8.31</ecNumber>
    </submittedName>
</protein>
<dbReference type="EMBL" id="QUSW01000008">
    <property type="protein sequence ID" value="RQP22108.1"/>
    <property type="molecule type" value="Genomic_DNA"/>
</dbReference>
<feature type="transmembrane region" description="Helical" evidence="7">
    <location>
        <begin position="121"/>
        <end position="142"/>
    </location>
</feature>
<dbReference type="NCBIfam" id="TIGR03025">
    <property type="entry name" value="EPS_sugtrans"/>
    <property type="match status" value="1"/>
</dbReference>
<comment type="subcellular location">
    <subcellularLocation>
        <location evidence="1">Membrane</location>
        <topology evidence="1">Multi-pass membrane protein</topology>
    </subcellularLocation>
</comment>
<feature type="transmembrane region" description="Helical" evidence="7">
    <location>
        <begin position="55"/>
        <end position="76"/>
    </location>
</feature>
<dbReference type="SUPFAM" id="SSF51735">
    <property type="entry name" value="NAD(P)-binding Rossmann-fold domains"/>
    <property type="match status" value="1"/>
</dbReference>
<dbReference type="PANTHER" id="PTHR30576:SF21">
    <property type="entry name" value="UDP-GLUCOSE:UNDECAPRENYL-PHOSPHATE GLUCOSE-1-PHOSPHATE TRANSFERASE"/>
    <property type="match status" value="1"/>
</dbReference>
<dbReference type="InterPro" id="IPR036291">
    <property type="entry name" value="NAD(P)-bd_dom_sf"/>
</dbReference>
<evidence type="ECO:0000313" key="9">
    <source>
        <dbReference type="EMBL" id="RQP22108.1"/>
    </source>
</evidence>
<organism evidence="9 10">
    <name type="scientific">Piscinibacter terrae</name>
    <dbReference type="NCBI Taxonomy" id="2496871"/>
    <lineage>
        <taxon>Bacteria</taxon>
        <taxon>Pseudomonadati</taxon>
        <taxon>Pseudomonadota</taxon>
        <taxon>Betaproteobacteria</taxon>
        <taxon>Burkholderiales</taxon>
        <taxon>Sphaerotilaceae</taxon>
        <taxon>Piscinibacter</taxon>
    </lineage>
</organism>
<dbReference type="InterPro" id="IPR003362">
    <property type="entry name" value="Bact_transf"/>
</dbReference>
<proteinExistence type="inferred from homology"/>
<keyword evidence="4 7" id="KW-0812">Transmembrane</keyword>
<dbReference type="Pfam" id="PF13727">
    <property type="entry name" value="CoA_binding_3"/>
    <property type="match status" value="1"/>
</dbReference>
<dbReference type="Gene3D" id="3.40.50.720">
    <property type="entry name" value="NAD(P)-binding Rossmann-like Domain"/>
    <property type="match status" value="1"/>
</dbReference>
<reference evidence="9 10" key="2">
    <citation type="submission" date="2018-12" db="EMBL/GenBank/DDBJ databases">
        <title>Rhizobacter gummiphilus sp. nov., a rubber-degrading bacterium isolated from the soil of a botanical garden in Japan.</title>
        <authorList>
            <person name="Shunsuke S.S."/>
        </authorList>
    </citation>
    <scope>NUCLEOTIDE SEQUENCE [LARGE SCALE GENOMIC DNA]</scope>
    <source>
        <strain evidence="9 10">S-16</strain>
    </source>
</reference>
<evidence type="ECO:0000256" key="2">
    <source>
        <dbReference type="ARBA" id="ARBA00006464"/>
    </source>
</evidence>
<accession>A0A3N7HJ86</accession>
<evidence type="ECO:0000256" key="7">
    <source>
        <dbReference type="SAM" id="Phobius"/>
    </source>
</evidence>